<dbReference type="InterPro" id="IPR029062">
    <property type="entry name" value="Class_I_gatase-like"/>
</dbReference>
<gene>
    <name evidence="1" type="ORF">LMG28138_05567</name>
</gene>
<proteinExistence type="predicted"/>
<dbReference type="Proteomes" id="UP000494115">
    <property type="component" value="Unassembled WGS sequence"/>
</dbReference>
<dbReference type="Gene3D" id="3.40.50.880">
    <property type="match status" value="1"/>
</dbReference>
<keyword evidence="2" id="KW-1185">Reference proteome</keyword>
<reference evidence="1 2" key="1">
    <citation type="submission" date="2020-04" db="EMBL/GenBank/DDBJ databases">
        <authorList>
            <person name="De Canck E."/>
        </authorList>
    </citation>
    <scope>NUCLEOTIDE SEQUENCE [LARGE SCALE GENOMIC DNA]</scope>
    <source>
        <strain evidence="1 2">LMG 28138</strain>
    </source>
</reference>
<evidence type="ECO:0000313" key="2">
    <source>
        <dbReference type="Proteomes" id="UP000494115"/>
    </source>
</evidence>
<evidence type="ECO:0000313" key="1">
    <source>
        <dbReference type="EMBL" id="CAB3804756.1"/>
    </source>
</evidence>
<dbReference type="EMBL" id="CADIKM010000067">
    <property type="protein sequence ID" value="CAB3804756.1"/>
    <property type="molecule type" value="Genomic_DNA"/>
</dbReference>
<organism evidence="1 2">
    <name type="scientific">Pararobbsia alpina</name>
    <dbReference type="NCBI Taxonomy" id="621374"/>
    <lineage>
        <taxon>Bacteria</taxon>
        <taxon>Pseudomonadati</taxon>
        <taxon>Pseudomonadota</taxon>
        <taxon>Betaproteobacteria</taxon>
        <taxon>Burkholderiales</taxon>
        <taxon>Burkholderiaceae</taxon>
        <taxon>Pararobbsia</taxon>
    </lineage>
</organism>
<name>A0A6S7C053_9BURK</name>
<accession>A0A6S7C053</accession>
<sequence length="124" mass="13566">MLSKKIGFAVFPGIQAMNMAVITAFEVANIVLGEDAYDVMLVSEEGGSVRSSVGFCVNTEPFGDTIFDTVIIGSGMRPKPATPRPLEFARRLIMEWMSRVTLCGTLWSITGEQAVNRSIRPYSN</sequence>
<protein>
    <submittedName>
        <fullName evidence="1">Uncharacterized protein</fullName>
    </submittedName>
</protein>
<dbReference type="AlphaFoldDB" id="A0A6S7C053"/>
<dbReference type="SUPFAM" id="SSF52317">
    <property type="entry name" value="Class I glutamine amidotransferase-like"/>
    <property type="match status" value="1"/>
</dbReference>